<dbReference type="InterPro" id="IPR050832">
    <property type="entry name" value="Bact_Acetyltransf"/>
</dbReference>
<proteinExistence type="predicted"/>
<feature type="domain" description="N-acetyltransferase" evidence="3">
    <location>
        <begin position="17"/>
        <end position="174"/>
    </location>
</feature>
<evidence type="ECO:0000313" key="4">
    <source>
        <dbReference type="EMBL" id="GER90365.1"/>
    </source>
</evidence>
<dbReference type="GO" id="GO:0016747">
    <property type="term" value="F:acyltransferase activity, transferring groups other than amino-acyl groups"/>
    <property type="evidence" value="ECO:0007669"/>
    <property type="project" value="InterPro"/>
</dbReference>
<accession>A0A5J4KR50</accession>
<dbReference type="PANTHER" id="PTHR43877">
    <property type="entry name" value="AMINOALKYLPHOSPHONATE N-ACETYLTRANSFERASE-RELATED-RELATED"/>
    <property type="match status" value="1"/>
</dbReference>
<evidence type="ECO:0000256" key="2">
    <source>
        <dbReference type="ARBA" id="ARBA00023315"/>
    </source>
</evidence>
<dbReference type="InterPro" id="IPR000182">
    <property type="entry name" value="GNAT_dom"/>
</dbReference>
<dbReference type="EMBL" id="BKZW01000002">
    <property type="protein sequence ID" value="GER90365.1"/>
    <property type="molecule type" value="Genomic_DNA"/>
</dbReference>
<dbReference type="AlphaFoldDB" id="A0A5J4KR50"/>
<evidence type="ECO:0000259" key="3">
    <source>
        <dbReference type="PROSITE" id="PS51186"/>
    </source>
</evidence>
<dbReference type="SUPFAM" id="SSF55729">
    <property type="entry name" value="Acyl-CoA N-acyltransferases (Nat)"/>
    <property type="match status" value="2"/>
</dbReference>
<organism evidence="4 5">
    <name type="scientific">Dictyobacter vulcani</name>
    <dbReference type="NCBI Taxonomy" id="2607529"/>
    <lineage>
        <taxon>Bacteria</taxon>
        <taxon>Bacillati</taxon>
        <taxon>Chloroflexota</taxon>
        <taxon>Ktedonobacteria</taxon>
        <taxon>Ktedonobacterales</taxon>
        <taxon>Dictyobacteraceae</taxon>
        <taxon>Dictyobacter</taxon>
    </lineage>
</organism>
<feature type="domain" description="N-acetyltransferase" evidence="3">
    <location>
        <begin position="182"/>
        <end position="324"/>
    </location>
</feature>
<dbReference type="Proteomes" id="UP000326912">
    <property type="component" value="Unassembled WGS sequence"/>
</dbReference>
<dbReference type="Pfam" id="PF13673">
    <property type="entry name" value="Acetyltransf_10"/>
    <property type="match status" value="1"/>
</dbReference>
<reference evidence="4 5" key="1">
    <citation type="submission" date="2019-10" db="EMBL/GenBank/DDBJ databases">
        <title>Dictyobacter vulcani sp. nov., within the class Ktedonobacteria, isolated from soil of volcanic Mt. Zao.</title>
        <authorList>
            <person name="Zheng Y."/>
            <person name="Wang C.M."/>
            <person name="Sakai Y."/>
            <person name="Abe K."/>
            <person name="Yokota A."/>
            <person name="Yabe S."/>
        </authorList>
    </citation>
    <scope>NUCLEOTIDE SEQUENCE [LARGE SCALE GENOMIC DNA]</scope>
    <source>
        <strain evidence="4 5">W12</strain>
    </source>
</reference>
<gene>
    <name evidence="4" type="ORF">KDW_45270</name>
</gene>
<dbReference type="InterPro" id="IPR016181">
    <property type="entry name" value="Acyl_CoA_acyltransferase"/>
</dbReference>
<evidence type="ECO:0000256" key="1">
    <source>
        <dbReference type="ARBA" id="ARBA00022679"/>
    </source>
</evidence>
<dbReference type="RefSeq" id="WP_151758119.1">
    <property type="nucleotide sequence ID" value="NZ_BKZW01000002.1"/>
</dbReference>
<dbReference type="Gene3D" id="3.40.630.30">
    <property type="match status" value="1"/>
</dbReference>
<dbReference type="PROSITE" id="PS51186">
    <property type="entry name" value="GNAT"/>
    <property type="match status" value="2"/>
</dbReference>
<dbReference type="CDD" id="cd04301">
    <property type="entry name" value="NAT_SF"/>
    <property type="match status" value="2"/>
</dbReference>
<keyword evidence="2" id="KW-0012">Acyltransferase</keyword>
<keyword evidence="5" id="KW-1185">Reference proteome</keyword>
<sequence length="324" mass="37264">MDFRTFDLPAAPQIPGLVFRLFRGEADYPAIDHIQQAVKQVDGDIWMKTRADFSARDCATTNPFEDCLFVEINGEVIGYSWIDWWTESNGIQLYLLLGWILPEWRRKGIGRTLLHWQEQRARQIAATQAPSECRMFGANVDETQPAALAFFLGEDYRLAFTVVDLQRLLSEPLQLAPLPAGVELRPVTPEQYPAIYELNEATFRESNNGYTEQSYEEFLQDVIKPTTDTSLWCIAWEGEQVVGLVINEIVDGSGKTPWVAVRKDWRRRGLGRALMTHSLQRFQEREIQLASLTTILESISNAVGLYERVGYRIVKRMPRYRKPM</sequence>
<name>A0A5J4KR50_9CHLR</name>
<dbReference type="Pfam" id="PF00583">
    <property type="entry name" value="Acetyltransf_1"/>
    <property type="match status" value="1"/>
</dbReference>
<protein>
    <submittedName>
        <fullName evidence="4">Putative acetyltransferase, GNAT</fullName>
    </submittedName>
</protein>
<comment type="caution">
    <text evidence="4">The sequence shown here is derived from an EMBL/GenBank/DDBJ whole genome shotgun (WGS) entry which is preliminary data.</text>
</comment>
<evidence type="ECO:0000313" key="5">
    <source>
        <dbReference type="Proteomes" id="UP000326912"/>
    </source>
</evidence>
<keyword evidence="1 4" id="KW-0808">Transferase</keyword>